<dbReference type="InterPro" id="IPR031962">
    <property type="entry name" value="DUF4781"/>
</dbReference>
<accession>A0A1B6E360</accession>
<dbReference type="PANTHER" id="PTHR21115">
    <property type="entry name" value="GH06117P-RELATED"/>
    <property type="match status" value="1"/>
</dbReference>
<reference evidence="2" key="1">
    <citation type="submission" date="2015-12" db="EMBL/GenBank/DDBJ databases">
        <title>De novo transcriptome assembly of four potential Pierce s Disease insect vectors from Arizona vineyards.</title>
        <authorList>
            <person name="Tassone E.E."/>
        </authorList>
    </citation>
    <scope>NUCLEOTIDE SEQUENCE</scope>
</reference>
<evidence type="ECO:0000259" key="1">
    <source>
        <dbReference type="Pfam" id="PF16013"/>
    </source>
</evidence>
<sequence length="675" mass="79288">MSINYFDLLQEKELKKIHEKLFYSYEHRHYDEVNENSLFLKLSIHLFGISKELDPEDEELINRLKTLIIQNSNSEIYLGIIYIVINEINKNENVNHLVFKVGKKKAILRNALEYDNYNYDNDNNDSNNFNCVFIDTWCCVYQNWEDYLHNNKLPPCHMCYPINGVYKMEKKHLNLVVTKKSPSTVEKMFSFGDEIAPMCEKIGLGLTLPSLFFPYLTLLPKIGRTLITVSNSYEVCRGVQKLKARFDHNQSLTDDDTCKEWLSLALNTSNVLFKPAPITACASYIVKHHAYRFIIPVIKDFTFVVSVLVEGCWEITNKFIKVCCHVYNVVISKDMAERVIKIIHMMGIKVLTIGYIKLNKNIYDFLYVTEDGAPFRKLLEYVLGPRLYSLYKFMLVTESLETSVRSVLQSEVSKLQKCINLETGNLSQKIDSVTQEFEEFWSTYKKILAEKKKLICDHTLKFDYKPNKDCSNSKLEPLNFLELFGIRSLVRDTAEKFGYDQTNEEIAEKEKLIFDKFKLIDSSKNLHEYFIQLQAFCQHVLLKFSKYQQSGETYYTQPNTKNFLFSVSLEISDEELKEIKSDFENKIKSEDMYNFQDLKWENIELFDYPSNGLNEYDYLKYASKVSNCKFYKRNSRIIRLSNNFTIVQQEFKNPVYIFEKKDDIHSLGFALIVKK</sequence>
<organism evidence="2">
    <name type="scientific">Clastoptera arizonana</name>
    <name type="common">Arizona spittle bug</name>
    <dbReference type="NCBI Taxonomy" id="38151"/>
    <lineage>
        <taxon>Eukaryota</taxon>
        <taxon>Metazoa</taxon>
        <taxon>Ecdysozoa</taxon>
        <taxon>Arthropoda</taxon>
        <taxon>Hexapoda</taxon>
        <taxon>Insecta</taxon>
        <taxon>Pterygota</taxon>
        <taxon>Neoptera</taxon>
        <taxon>Paraneoptera</taxon>
        <taxon>Hemiptera</taxon>
        <taxon>Auchenorrhyncha</taxon>
        <taxon>Cercopoidea</taxon>
        <taxon>Clastopteridae</taxon>
        <taxon>Clastoptera</taxon>
    </lineage>
</organism>
<dbReference type="AlphaFoldDB" id="A0A1B6E360"/>
<gene>
    <name evidence="2" type="ORF">g.38815</name>
</gene>
<dbReference type="PANTHER" id="PTHR21115:SF0">
    <property type="entry name" value="GH06117P-RELATED"/>
    <property type="match status" value="1"/>
</dbReference>
<feature type="domain" description="DUF4781" evidence="1">
    <location>
        <begin position="120"/>
        <end position="271"/>
    </location>
</feature>
<name>A0A1B6E360_9HEMI</name>
<proteinExistence type="predicted"/>
<protein>
    <recommendedName>
        <fullName evidence="1">DUF4781 domain-containing protein</fullName>
    </recommendedName>
</protein>
<evidence type="ECO:0000313" key="2">
    <source>
        <dbReference type="EMBL" id="JAS32360.1"/>
    </source>
</evidence>
<dbReference type="Pfam" id="PF16013">
    <property type="entry name" value="DUF4781"/>
    <property type="match status" value="1"/>
</dbReference>
<dbReference type="EMBL" id="GEDC01004938">
    <property type="protein sequence ID" value="JAS32360.1"/>
    <property type="molecule type" value="Transcribed_RNA"/>
</dbReference>